<dbReference type="EMBL" id="OA891191">
    <property type="protein sequence ID" value="CAD7284656.1"/>
    <property type="molecule type" value="Genomic_DNA"/>
</dbReference>
<evidence type="ECO:0000256" key="1">
    <source>
        <dbReference type="SAM" id="MobiDB-lite"/>
    </source>
</evidence>
<accession>A0A7R9GJB2</accession>
<feature type="region of interest" description="Disordered" evidence="1">
    <location>
        <begin position="131"/>
        <end position="181"/>
    </location>
</feature>
<dbReference type="PROSITE" id="PS51257">
    <property type="entry name" value="PROKAR_LIPOPROTEIN"/>
    <property type="match status" value="1"/>
</dbReference>
<gene>
    <name evidence="2" type="ORF">NMOB1V02_LOCUS12261</name>
</gene>
<feature type="non-terminal residue" evidence="2">
    <location>
        <position position="207"/>
    </location>
</feature>
<evidence type="ECO:0000313" key="2">
    <source>
        <dbReference type="EMBL" id="CAD7284656.1"/>
    </source>
</evidence>
<organism evidence="2">
    <name type="scientific">Notodromas monacha</name>
    <dbReference type="NCBI Taxonomy" id="399045"/>
    <lineage>
        <taxon>Eukaryota</taxon>
        <taxon>Metazoa</taxon>
        <taxon>Ecdysozoa</taxon>
        <taxon>Arthropoda</taxon>
        <taxon>Crustacea</taxon>
        <taxon>Oligostraca</taxon>
        <taxon>Ostracoda</taxon>
        <taxon>Podocopa</taxon>
        <taxon>Podocopida</taxon>
        <taxon>Cypridocopina</taxon>
        <taxon>Cypridoidea</taxon>
        <taxon>Cyprididae</taxon>
        <taxon>Notodromas</taxon>
    </lineage>
</organism>
<proteinExistence type="predicted"/>
<dbReference type="EMBL" id="CAJPEX010009154">
    <property type="protein sequence ID" value="CAG0924808.1"/>
    <property type="molecule type" value="Genomic_DNA"/>
</dbReference>
<evidence type="ECO:0000313" key="3">
    <source>
        <dbReference type="Proteomes" id="UP000678499"/>
    </source>
</evidence>
<sequence length="207" mass="22017">MSLRARPHLLGTILRSTTPIGSGSACAAFRQRFIGPLGNPADIRGTGPTRVLQGRQMIIQMTPAIETHVFPVVEFESRAFMVASGTWRPLAEVSRTISSIIGAAKDMTTLAAAYPTDYTQSDQKALVAASPPELLKSRSSSPRTGTTSTDINSNARSTKDLNTAAATADDDSQSQDSGSLLQANSDGVTVLMYACQQDRESDVRALL</sequence>
<protein>
    <submittedName>
        <fullName evidence="2">Uncharacterized protein</fullName>
    </submittedName>
</protein>
<dbReference type="Proteomes" id="UP000678499">
    <property type="component" value="Unassembled WGS sequence"/>
</dbReference>
<dbReference type="AlphaFoldDB" id="A0A7R9GJB2"/>
<feature type="compositionally biased region" description="Low complexity" evidence="1">
    <location>
        <begin position="137"/>
        <end position="149"/>
    </location>
</feature>
<reference evidence="2" key="1">
    <citation type="submission" date="2020-11" db="EMBL/GenBank/DDBJ databases">
        <authorList>
            <person name="Tran Van P."/>
        </authorList>
    </citation>
    <scope>NUCLEOTIDE SEQUENCE</scope>
</reference>
<keyword evidence="3" id="KW-1185">Reference proteome</keyword>
<name>A0A7R9GJB2_9CRUS</name>